<organism evidence="3 4">
    <name type="scientific">Actinokineospora diospyrosa</name>
    <dbReference type="NCBI Taxonomy" id="103728"/>
    <lineage>
        <taxon>Bacteria</taxon>
        <taxon>Bacillati</taxon>
        <taxon>Actinomycetota</taxon>
        <taxon>Actinomycetes</taxon>
        <taxon>Pseudonocardiales</taxon>
        <taxon>Pseudonocardiaceae</taxon>
        <taxon>Actinokineospora</taxon>
    </lineage>
</organism>
<dbReference type="PANTHER" id="PTHR13774:SF17">
    <property type="entry name" value="PHENAZINE BIOSYNTHESIS-LIKE DOMAIN-CONTAINING PROTEIN"/>
    <property type="match status" value="1"/>
</dbReference>
<keyword evidence="4" id="KW-1185">Reference proteome</keyword>
<accession>A0ABT1IHG7</accession>
<name>A0ABT1IHG7_9PSEU</name>
<evidence type="ECO:0000256" key="2">
    <source>
        <dbReference type="ARBA" id="ARBA00023235"/>
    </source>
</evidence>
<dbReference type="Pfam" id="PF02567">
    <property type="entry name" value="PhzC-PhzF"/>
    <property type="match status" value="1"/>
</dbReference>
<reference evidence="3 4" key="1">
    <citation type="submission" date="2022-06" db="EMBL/GenBank/DDBJ databases">
        <title>Genomic Encyclopedia of Archaeal and Bacterial Type Strains, Phase II (KMG-II): from individual species to whole genera.</title>
        <authorList>
            <person name="Goeker M."/>
        </authorList>
    </citation>
    <scope>NUCLEOTIDE SEQUENCE [LARGE SCALE GENOMIC DNA]</scope>
    <source>
        <strain evidence="3 4">DSM 44255</strain>
    </source>
</reference>
<evidence type="ECO:0000256" key="1">
    <source>
        <dbReference type="ARBA" id="ARBA00008270"/>
    </source>
</evidence>
<dbReference type="Proteomes" id="UP001205185">
    <property type="component" value="Unassembled WGS sequence"/>
</dbReference>
<keyword evidence="2" id="KW-0413">Isomerase</keyword>
<evidence type="ECO:0000313" key="4">
    <source>
        <dbReference type="Proteomes" id="UP001205185"/>
    </source>
</evidence>
<dbReference type="InterPro" id="IPR003719">
    <property type="entry name" value="Phenazine_PhzF-like"/>
</dbReference>
<evidence type="ECO:0000313" key="3">
    <source>
        <dbReference type="EMBL" id="MCP2272067.1"/>
    </source>
</evidence>
<dbReference type="PIRSF" id="PIRSF016184">
    <property type="entry name" value="PhzC_PhzF"/>
    <property type="match status" value="1"/>
</dbReference>
<comment type="similarity">
    <text evidence="1">Belongs to the PhzF family.</text>
</comment>
<dbReference type="RefSeq" id="WP_253889013.1">
    <property type="nucleotide sequence ID" value="NZ_BAAAVB010000015.1"/>
</dbReference>
<dbReference type="Gene3D" id="3.10.310.10">
    <property type="entry name" value="Diaminopimelate Epimerase, Chain A, domain 1"/>
    <property type="match status" value="2"/>
</dbReference>
<protein>
    <submittedName>
        <fullName evidence="3">Phenazine biosynthesis protein PhzF family</fullName>
    </submittedName>
</protein>
<dbReference type="PANTHER" id="PTHR13774">
    <property type="entry name" value="PHENAZINE BIOSYNTHESIS PROTEIN"/>
    <property type="match status" value="1"/>
</dbReference>
<sequence>MDVYVVDAFTDQAFRGNPAAVVLLTEDRSAEWMQSVAAEMNLSETAFADLRCTDPTHPIPAPLDPTHPIPLRWFTPKAEVDLCGHATLATAHVLEGARRFSTRSGVLTATPTDTGIELDFPADPLQPVEPPAALVAALPGVTVLSAHRGREDFLIRVASADEVRALRPDLSAFAQDSSRGVIVTAPGDQGADFVSRCFYPAVGIDEDPVTGSAHCTLAGFWGHELDRSLLVGKQLSARGGTVTVQLDGDRVRLTGRAVTVLSGRLTC</sequence>
<comment type="caution">
    <text evidence="3">The sequence shown here is derived from an EMBL/GenBank/DDBJ whole genome shotgun (WGS) entry which is preliminary data.</text>
</comment>
<dbReference type="SUPFAM" id="SSF54506">
    <property type="entry name" value="Diaminopimelate epimerase-like"/>
    <property type="match status" value="1"/>
</dbReference>
<dbReference type="NCBIfam" id="TIGR00654">
    <property type="entry name" value="PhzF_family"/>
    <property type="match status" value="1"/>
</dbReference>
<dbReference type="EMBL" id="JAMTCO010000011">
    <property type="protein sequence ID" value="MCP2272067.1"/>
    <property type="molecule type" value="Genomic_DNA"/>
</dbReference>
<gene>
    <name evidence="3" type="ORF">LV75_004586</name>
</gene>
<proteinExistence type="inferred from homology"/>